<evidence type="ECO:0000256" key="5">
    <source>
        <dbReference type="ARBA" id="ARBA00023002"/>
    </source>
</evidence>
<dbReference type="Pfam" id="PF00106">
    <property type="entry name" value="adh_short"/>
    <property type="match status" value="1"/>
</dbReference>
<name>A0ABV5VPZ3_9BACL</name>
<protein>
    <submittedName>
        <fullName evidence="6">SDR family NAD(P)-dependent oxidoreductase</fullName>
    </submittedName>
</protein>
<keyword evidence="4" id="KW-0521">NADP</keyword>
<dbReference type="EMBL" id="JBHMAG010000002">
    <property type="protein sequence ID" value="MFB9750345.1"/>
    <property type="molecule type" value="Genomic_DNA"/>
</dbReference>
<reference evidence="6 7" key="1">
    <citation type="submission" date="2024-09" db="EMBL/GenBank/DDBJ databases">
        <authorList>
            <person name="Sun Q."/>
            <person name="Mori K."/>
        </authorList>
    </citation>
    <scope>NUCLEOTIDE SEQUENCE [LARGE SCALE GENOMIC DNA]</scope>
    <source>
        <strain evidence="6 7">JCM 12520</strain>
    </source>
</reference>
<evidence type="ECO:0000256" key="2">
    <source>
        <dbReference type="ARBA" id="ARBA00006484"/>
    </source>
</evidence>
<proteinExistence type="inferred from homology"/>
<dbReference type="InterPro" id="IPR051721">
    <property type="entry name" value="Biopterin_syn/organic_redct"/>
</dbReference>
<keyword evidence="3" id="KW-0963">Cytoplasm</keyword>
<dbReference type="InterPro" id="IPR036291">
    <property type="entry name" value="NAD(P)-bd_dom_sf"/>
</dbReference>
<evidence type="ECO:0000313" key="6">
    <source>
        <dbReference type="EMBL" id="MFB9750345.1"/>
    </source>
</evidence>
<keyword evidence="5" id="KW-0560">Oxidoreductase</keyword>
<comment type="similarity">
    <text evidence="2">Belongs to the short-chain dehydrogenases/reductases (SDR) family.</text>
</comment>
<dbReference type="InterPro" id="IPR020904">
    <property type="entry name" value="Sc_DH/Rdtase_CS"/>
</dbReference>
<accession>A0ABV5VPZ3</accession>
<keyword evidence="7" id="KW-1185">Reference proteome</keyword>
<dbReference type="PROSITE" id="PS00061">
    <property type="entry name" value="ADH_SHORT"/>
    <property type="match status" value="1"/>
</dbReference>
<evidence type="ECO:0000256" key="4">
    <source>
        <dbReference type="ARBA" id="ARBA00022857"/>
    </source>
</evidence>
<dbReference type="PANTHER" id="PTHR44085:SF2">
    <property type="entry name" value="SEPIAPTERIN REDUCTASE"/>
    <property type="match status" value="1"/>
</dbReference>
<dbReference type="InterPro" id="IPR002347">
    <property type="entry name" value="SDR_fam"/>
</dbReference>
<dbReference type="Proteomes" id="UP001589619">
    <property type="component" value="Unassembled WGS sequence"/>
</dbReference>
<dbReference type="Gene3D" id="3.40.50.720">
    <property type="entry name" value="NAD(P)-binding Rossmann-like Domain"/>
    <property type="match status" value="1"/>
</dbReference>
<comment type="subcellular location">
    <subcellularLocation>
        <location evidence="1">Cytoplasm</location>
    </subcellularLocation>
</comment>
<evidence type="ECO:0000313" key="7">
    <source>
        <dbReference type="Proteomes" id="UP001589619"/>
    </source>
</evidence>
<gene>
    <name evidence="6" type="ORF">ACFFNY_02065</name>
</gene>
<sequence length="257" mass="28117">MKHFIITGTSRGIGKAIVEQLASPHHFIHCISRERNTELKNNSSNIMHYPFDLNETERIEVVMDRIFSSIGTSNVEGVYLINNASMIAPVAFIDTVAINDITGNLTVNLLAPIIMTSLFIKHTNKLATEKRIINISSSSAKHHHPGMSLYSAAKAGLDVFSQCVGLEQSSSSAPVKIVSIWPGMVDTALQREARSKDATVFPSAELFGMLKDGGVLSTPEETAVQIIDFLFKEDLEHGSIVDIFDYSRLNNLASPSS</sequence>
<dbReference type="PANTHER" id="PTHR44085">
    <property type="entry name" value="SEPIAPTERIN REDUCTASE"/>
    <property type="match status" value="1"/>
</dbReference>
<dbReference type="PRINTS" id="PR00081">
    <property type="entry name" value="GDHRDH"/>
</dbReference>
<dbReference type="RefSeq" id="WP_344917119.1">
    <property type="nucleotide sequence ID" value="NZ_BAAAYO010000021.1"/>
</dbReference>
<evidence type="ECO:0000256" key="3">
    <source>
        <dbReference type="ARBA" id="ARBA00022490"/>
    </source>
</evidence>
<comment type="caution">
    <text evidence="6">The sequence shown here is derived from an EMBL/GenBank/DDBJ whole genome shotgun (WGS) entry which is preliminary data.</text>
</comment>
<evidence type="ECO:0000256" key="1">
    <source>
        <dbReference type="ARBA" id="ARBA00004496"/>
    </source>
</evidence>
<organism evidence="6 7">
    <name type="scientific">Paenibacillus hodogayensis</name>
    <dbReference type="NCBI Taxonomy" id="279208"/>
    <lineage>
        <taxon>Bacteria</taxon>
        <taxon>Bacillati</taxon>
        <taxon>Bacillota</taxon>
        <taxon>Bacilli</taxon>
        <taxon>Bacillales</taxon>
        <taxon>Paenibacillaceae</taxon>
        <taxon>Paenibacillus</taxon>
    </lineage>
</organism>
<dbReference type="SUPFAM" id="SSF51735">
    <property type="entry name" value="NAD(P)-binding Rossmann-fold domains"/>
    <property type="match status" value="1"/>
</dbReference>